<reference evidence="3 4" key="1">
    <citation type="journal article" date="2022" name="Int. J. Syst. Evol. Microbiol.">
        <title>Prevotella herbatica sp. nov., a plant polysaccharide-decomposing anaerobic bacterium isolated from a methanogenic reactor.</title>
        <authorList>
            <person name="Uek A."/>
            <person name="Tonouchi A."/>
            <person name="Kaku N."/>
            <person name="Ueki K."/>
        </authorList>
    </citation>
    <scope>NUCLEOTIDE SEQUENCE [LARGE SCALE GENOMIC DNA]</scope>
    <source>
        <strain evidence="3 4">WR041</strain>
    </source>
</reference>
<keyword evidence="2" id="KW-0808">Transferase</keyword>
<dbReference type="PANTHER" id="PTHR11927">
    <property type="entry name" value="GALACTOSIDE 2-L-FUCOSYLTRANSFERASE"/>
    <property type="match status" value="1"/>
</dbReference>
<accession>A0ABN6EHG4</accession>
<dbReference type="CDD" id="cd11301">
    <property type="entry name" value="Fut1_Fut2_like"/>
    <property type="match status" value="1"/>
</dbReference>
<evidence type="ECO:0000313" key="3">
    <source>
        <dbReference type="EMBL" id="BCS84611.1"/>
    </source>
</evidence>
<protein>
    <submittedName>
        <fullName evidence="3">Alpha-1,2-fucosyltransferase</fullName>
    </submittedName>
</protein>
<keyword evidence="1" id="KW-0328">Glycosyltransferase</keyword>
<dbReference type="PANTHER" id="PTHR11927:SF9">
    <property type="entry name" value="L-FUCOSYLTRANSFERASE"/>
    <property type="match status" value="1"/>
</dbReference>
<dbReference type="EMBL" id="AP024484">
    <property type="protein sequence ID" value="BCS84611.1"/>
    <property type="molecule type" value="Genomic_DNA"/>
</dbReference>
<gene>
    <name evidence="3" type="ORF">prwr041_05040</name>
</gene>
<evidence type="ECO:0000256" key="2">
    <source>
        <dbReference type="ARBA" id="ARBA00022679"/>
    </source>
</evidence>
<dbReference type="InterPro" id="IPR002516">
    <property type="entry name" value="Glyco_trans_11"/>
</dbReference>
<sequence length="290" mass="34144">MKIVKIIGGLGNQMFQYALAIALKKNFTKEEVKLDIHCFNGYTKHEGFEIDNVFGNQLELASYSDITKVAYPYFNFQLWRIGSRILPDRRHMISEDTSFKIMPEVIASPNYKYYDGYWQHEEYFYDIHDDILATFKFKEFKDKRNKDLADRLTDINSISIHIRRGDYINDKLFKGTCGIEYYKNAIDEINKRTVPTLFCIFSNDIIWCKKNIGPLLNGKEAIYVDWNTGSDYFRDMQLMAKCKHCIIANSSFSWWGAWLNNNNDKIVIAPRTWYNTNEKVSPATNDWLKL</sequence>
<keyword evidence="4" id="KW-1185">Reference proteome</keyword>
<dbReference type="Gene3D" id="3.40.50.11350">
    <property type="match status" value="1"/>
</dbReference>
<organism evidence="3 4">
    <name type="scientific">Prevotella herbatica</name>
    <dbReference type="NCBI Taxonomy" id="2801997"/>
    <lineage>
        <taxon>Bacteria</taxon>
        <taxon>Pseudomonadati</taxon>
        <taxon>Bacteroidota</taxon>
        <taxon>Bacteroidia</taxon>
        <taxon>Bacteroidales</taxon>
        <taxon>Prevotellaceae</taxon>
        <taxon>Prevotella</taxon>
    </lineage>
</organism>
<dbReference type="RefSeq" id="WP_207154773.1">
    <property type="nucleotide sequence ID" value="NZ_AP024484.1"/>
</dbReference>
<evidence type="ECO:0000256" key="1">
    <source>
        <dbReference type="ARBA" id="ARBA00022676"/>
    </source>
</evidence>
<dbReference type="Pfam" id="PF01531">
    <property type="entry name" value="Glyco_transf_11"/>
    <property type="match status" value="1"/>
</dbReference>
<proteinExistence type="predicted"/>
<dbReference type="Proteomes" id="UP001319045">
    <property type="component" value="Chromosome"/>
</dbReference>
<evidence type="ECO:0000313" key="4">
    <source>
        <dbReference type="Proteomes" id="UP001319045"/>
    </source>
</evidence>
<name>A0ABN6EHG4_9BACT</name>